<feature type="coiled-coil region" evidence="1">
    <location>
        <begin position="214"/>
        <end position="242"/>
    </location>
</feature>
<keyword evidence="1" id="KW-0175">Coiled coil</keyword>
<organism evidence="3 4">
    <name type="scientific">Pseudocohnilembus persalinus</name>
    <name type="common">Ciliate</name>
    <dbReference type="NCBI Taxonomy" id="266149"/>
    <lineage>
        <taxon>Eukaryota</taxon>
        <taxon>Sar</taxon>
        <taxon>Alveolata</taxon>
        <taxon>Ciliophora</taxon>
        <taxon>Intramacronucleata</taxon>
        <taxon>Oligohymenophorea</taxon>
        <taxon>Scuticociliatia</taxon>
        <taxon>Philasterida</taxon>
        <taxon>Pseudocohnilembidae</taxon>
        <taxon>Pseudocohnilembus</taxon>
    </lineage>
</organism>
<evidence type="ECO:0000256" key="2">
    <source>
        <dbReference type="SAM" id="MobiDB-lite"/>
    </source>
</evidence>
<sequence>MRDMDQELNSPPFYVCAKSFQDLFQKILVYIQNQKKQTENINDTFEEQKMNLQKEIQMNQIELENINKKYKKELENQRILFSQRMRENEEKYNNYIQQINAVNQENKKLTSELNVNKLSYQALESKLKEFQNLSFSLGDDIKNMQQKQEQNEQIIQELQLKNELQNQCILQQKKKLKRLDNLDLTIFEDVYDRIGINELIDPIQESDENIQKQLQDIQQKIIQKLELQQQLEEEEMLQKQQQLTAKKKKKQQLGVSNSSNNMKRSSRKQSIRSNYGESKKIQPYNPNLDLGSTPISSRKNSKNRRETIQYTLNNDLLTSQNNYSKTDIKNIQINYNKLQVSVSDLAMEKSTPFVQQQINEIKEELD</sequence>
<proteinExistence type="predicted"/>
<evidence type="ECO:0000313" key="4">
    <source>
        <dbReference type="Proteomes" id="UP000054937"/>
    </source>
</evidence>
<feature type="coiled-coil region" evidence="1">
    <location>
        <begin position="35"/>
        <end position="112"/>
    </location>
</feature>
<feature type="compositionally biased region" description="Low complexity" evidence="2">
    <location>
        <begin position="252"/>
        <end position="263"/>
    </location>
</feature>
<dbReference type="Proteomes" id="UP000054937">
    <property type="component" value="Unassembled WGS sequence"/>
</dbReference>
<dbReference type="OrthoDB" id="444265at2759"/>
<comment type="caution">
    <text evidence="3">The sequence shown here is derived from an EMBL/GenBank/DDBJ whole genome shotgun (WGS) entry which is preliminary data.</text>
</comment>
<name>A0A0V0R3Q5_PSEPJ</name>
<accession>A0A0V0R3Q5</accession>
<keyword evidence="4" id="KW-1185">Reference proteome</keyword>
<dbReference type="InParanoid" id="A0A0V0R3Q5"/>
<reference evidence="3 4" key="1">
    <citation type="journal article" date="2015" name="Sci. Rep.">
        <title>Genome of the facultative scuticociliatosis pathogen Pseudocohnilembus persalinus provides insight into its virulence through horizontal gene transfer.</title>
        <authorList>
            <person name="Xiong J."/>
            <person name="Wang G."/>
            <person name="Cheng J."/>
            <person name="Tian M."/>
            <person name="Pan X."/>
            <person name="Warren A."/>
            <person name="Jiang C."/>
            <person name="Yuan D."/>
            <person name="Miao W."/>
        </authorList>
    </citation>
    <scope>NUCLEOTIDE SEQUENCE [LARGE SCALE GENOMIC DNA]</scope>
    <source>
        <strain evidence="3">36N120E</strain>
    </source>
</reference>
<feature type="region of interest" description="Disordered" evidence="2">
    <location>
        <begin position="242"/>
        <end position="304"/>
    </location>
</feature>
<dbReference type="AlphaFoldDB" id="A0A0V0R3Q5"/>
<gene>
    <name evidence="3" type="ORF">PPERSA_08839</name>
</gene>
<dbReference type="EMBL" id="LDAU01000054">
    <property type="protein sequence ID" value="KRX09123.1"/>
    <property type="molecule type" value="Genomic_DNA"/>
</dbReference>
<protein>
    <submittedName>
        <fullName evidence="3">Uncharacterized protein</fullName>
    </submittedName>
</protein>
<evidence type="ECO:0000313" key="3">
    <source>
        <dbReference type="EMBL" id="KRX09123.1"/>
    </source>
</evidence>
<evidence type="ECO:0000256" key="1">
    <source>
        <dbReference type="SAM" id="Coils"/>
    </source>
</evidence>